<comment type="similarity">
    <text evidence="2 10">Belongs to the ArgJ family.</text>
</comment>
<keyword evidence="6 10" id="KW-0028">Amino-acid biosynthesis</keyword>
<feature type="active site" description="Nucleophile" evidence="10">
    <location>
        <position position="203"/>
    </location>
</feature>
<dbReference type="SUPFAM" id="SSF56266">
    <property type="entry name" value="DmpA/ArgJ-like"/>
    <property type="match status" value="1"/>
</dbReference>
<feature type="chain" id="PRO_5043066513" description="Arginine biosynthesis bifunctional protein ArgJ alpha chain" evidence="10">
    <location>
        <begin position="1"/>
        <end position="202"/>
    </location>
</feature>
<dbReference type="PANTHER" id="PTHR23100">
    <property type="entry name" value="ARGININE BIOSYNTHESIS BIFUNCTIONAL PROTEIN ARGJ"/>
    <property type="match status" value="1"/>
</dbReference>
<dbReference type="NCBIfam" id="TIGR00120">
    <property type="entry name" value="ArgJ"/>
    <property type="match status" value="1"/>
</dbReference>
<dbReference type="FunFam" id="3.60.70.12:FF:000001">
    <property type="entry name" value="Arginine biosynthesis bifunctional protein ArgJ, chloroplastic"/>
    <property type="match status" value="1"/>
</dbReference>
<dbReference type="GO" id="GO:0005737">
    <property type="term" value="C:cytoplasm"/>
    <property type="evidence" value="ECO:0007669"/>
    <property type="project" value="UniProtKB-SubCell"/>
</dbReference>
<dbReference type="GO" id="GO:0006526">
    <property type="term" value="P:L-arginine biosynthetic process"/>
    <property type="evidence" value="ECO:0007669"/>
    <property type="project" value="UniProtKB-UniRule"/>
</dbReference>
<keyword evidence="4 10" id="KW-0963">Cytoplasm</keyword>
<protein>
    <recommendedName>
        <fullName evidence="10">Arginine biosynthesis bifunctional protein ArgJ</fullName>
    </recommendedName>
    <domain>
        <recommendedName>
            <fullName evidence="10">Glutamate N-acetyltransferase</fullName>
            <ecNumber evidence="10">2.3.1.35</ecNumber>
        </recommendedName>
        <alternativeName>
            <fullName evidence="10">Ornithine acetyltransferase</fullName>
            <shortName evidence="10">OATase</shortName>
        </alternativeName>
        <alternativeName>
            <fullName evidence="10">Ornithine transacetylase</fullName>
        </alternativeName>
    </domain>
    <domain>
        <recommendedName>
            <fullName evidence="10">Amino-acid acetyltransferase</fullName>
            <ecNumber evidence="10">2.3.1.1</ecNumber>
        </recommendedName>
        <alternativeName>
            <fullName evidence="10">N-acetylglutamate synthase</fullName>
            <shortName evidence="10">AGSase</shortName>
        </alternativeName>
    </domain>
    <component>
        <recommendedName>
            <fullName evidence="10">Arginine biosynthesis bifunctional protein ArgJ alpha chain</fullName>
        </recommendedName>
    </component>
    <component>
        <recommendedName>
            <fullName evidence="10">Arginine biosynthesis bifunctional protein ArgJ beta chain</fullName>
        </recommendedName>
    </component>
</protein>
<dbReference type="EC" id="2.3.1.1" evidence="10"/>
<feature type="binding site" evidence="10">
    <location>
        <position position="408"/>
    </location>
    <ligand>
        <name>substrate</name>
    </ligand>
</feature>
<accession>A0AAU7DHF9</accession>
<sequence length="413" mass="43261">MSNLSQFVIPRGFRFGATKAGLKQSGRTDFALIVADAPVSAAAAFTGNRVKAAPLLIDAEHLRATGGYVRVVAINAGNANCAAGQAGIDAARATCKAAAETFGCKPEEVFPSSTGVIGVPLPAEKLVAALPALASTLGSQSDHFQQVAEAIITTDTIEKTAFARFEVLTPEIDGPGDIRQEVRIAAVGKGSGMIHPQLVPHATMLVYILTDAAVEPDVLDSYLRGAIDVSFNRISVDGDTSTNDTVLLLASGASGAQVGPGNREFGEALNQVCTSLARQIVADGEGVSHVVELRIHGATSDADALRVAKAIAHSPLVKTAWAGCDPNWGRLMAAIGYSGAQIDPEAIDISFGDLAICRNGGRAADYDEKTAHAYIQQAEFSINIDLHQGEGSCKFWTTDLTHEYIRINADYTT</sequence>
<feature type="binding site" evidence="10">
    <location>
        <position position="153"/>
    </location>
    <ligand>
        <name>substrate</name>
    </ligand>
</feature>
<keyword evidence="10" id="KW-0511">Multifunctional enzyme</keyword>
<dbReference type="EMBL" id="CP121196">
    <property type="protein sequence ID" value="XBH16577.1"/>
    <property type="molecule type" value="Genomic_DNA"/>
</dbReference>
<dbReference type="PANTHER" id="PTHR23100:SF0">
    <property type="entry name" value="ARGININE BIOSYNTHESIS BIFUNCTIONAL PROTEIN ARGJ, MITOCHONDRIAL"/>
    <property type="match status" value="1"/>
</dbReference>
<comment type="subcellular location">
    <subcellularLocation>
        <location evidence="1 10">Cytoplasm</location>
    </subcellularLocation>
</comment>
<dbReference type="FunFam" id="3.10.20.340:FF:000003">
    <property type="entry name" value="Arginine biosynthesis bifunctional protein ArgJ"/>
    <property type="match status" value="1"/>
</dbReference>
<keyword evidence="5 10" id="KW-0055">Arginine biosynthesis</keyword>
<dbReference type="HAMAP" id="MF_01106">
    <property type="entry name" value="ArgJ"/>
    <property type="match status" value="1"/>
</dbReference>
<comment type="catalytic activity">
    <reaction evidence="10">
        <text>N(2)-acetyl-L-ornithine + L-glutamate = N-acetyl-L-glutamate + L-ornithine</text>
        <dbReference type="Rhea" id="RHEA:15349"/>
        <dbReference type="ChEBI" id="CHEBI:29985"/>
        <dbReference type="ChEBI" id="CHEBI:44337"/>
        <dbReference type="ChEBI" id="CHEBI:46911"/>
        <dbReference type="ChEBI" id="CHEBI:57805"/>
        <dbReference type="EC" id="2.3.1.35"/>
    </reaction>
</comment>
<evidence type="ECO:0000256" key="3">
    <source>
        <dbReference type="ARBA" id="ARBA00011475"/>
    </source>
</evidence>
<dbReference type="NCBIfam" id="NF003802">
    <property type="entry name" value="PRK05388.1"/>
    <property type="match status" value="1"/>
</dbReference>
<evidence type="ECO:0000313" key="11">
    <source>
        <dbReference type="EMBL" id="XBH16577.1"/>
    </source>
</evidence>
<feature type="binding site" evidence="10">
    <location>
        <position position="285"/>
    </location>
    <ligand>
        <name>substrate</name>
    </ligand>
</feature>
<feature type="binding site" evidence="10">
    <location>
        <position position="189"/>
    </location>
    <ligand>
        <name>substrate</name>
    </ligand>
</feature>
<dbReference type="GO" id="GO:0004358">
    <property type="term" value="F:L-glutamate N-acetyltransferase activity, acting on acetyl-L-ornithine as donor"/>
    <property type="evidence" value="ECO:0007669"/>
    <property type="project" value="UniProtKB-UniRule"/>
</dbReference>
<dbReference type="RefSeq" id="WP_348261806.1">
    <property type="nucleotide sequence ID" value="NZ_CP121196.1"/>
</dbReference>
<comment type="function">
    <text evidence="10">Catalyzes two activities which are involved in the cyclic version of arginine biosynthesis: the synthesis of N-acetylglutamate from glutamate and acetyl-CoA as the acetyl donor, and of ornithine by transacetylation between N(2)-acetylornithine and glutamate.</text>
</comment>
<dbReference type="AlphaFoldDB" id="A0AAU7DHF9"/>
<comment type="subunit">
    <text evidence="3 10">Heterotetramer of two alpha and two beta chains.</text>
</comment>
<dbReference type="GO" id="GO:0006592">
    <property type="term" value="P:ornithine biosynthetic process"/>
    <property type="evidence" value="ECO:0007669"/>
    <property type="project" value="TreeGrafter"/>
</dbReference>
<dbReference type="EC" id="2.3.1.35" evidence="10"/>
<organism evidence="11">
    <name type="scientific">Telmatobacter sp. DSM 110680</name>
    <dbReference type="NCBI Taxonomy" id="3036704"/>
    <lineage>
        <taxon>Bacteria</taxon>
        <taxon>Pseudomonadati</taxon>
        <taxon>Acidobacteriota</taxon>
        <taxon>Terriglobia</taxon>
        <taxon>Terriglobales</taxon>
        <taxon>Acidobacteriaceae</taxon>
        <taxon>Telmatobacter</taxon>
    </lineage>
</organism>
<name>A0AAU7DHF9_9BACT</name>
<dbReference type="InterPro" id="IPR016117">
    <property type="entry name" value="ArgJ-like_dom_sf"/>
</dbReference>
<evidence type="ECO:0000256" key="1">
    <source>
        <dbReference type="ARBA" id="ARBA00004496"/>
    </source>
</evidence>
<feature type="binding site" evidence="10">
    <location>
        <position position="413"/>
    </location>
    <ligand>
        <name>substrate</name>
    </ligand>
</feature>
<evidence type="ECO:0000256" key="4">
    <source>
        <dbReference type="ARBA" id="ARBA00022490"/>
    </source>
</evidence>
<evidence type="ECO:0000256" key="2">
    <source>
        <dbReference type="ARBA" id="ARBA00006774"/>
    </source>
</evidence>
<feature type="site" description="Cleavage; by autolysis" evidence="10">
    <location>
        <begin position="202"/>
        <end position="203"/>
    </location>
</feature>
<feature type="site" description="Involved in the stabilization of negative charge on the oxyanion by the formation of the oxyanion hole" evidence="10">
    <location>
        <position position="115"/>
    </location>
</feature>
<keyword evidence="8 10" id="KW-0068">Autocatalytic cleavage</keyword>
<feature type="site" description="Involved in the stabilization of negative charge on the oxyanion by the formation of the oxyanion hole" evidence="10">
    <location>
        <position position="114"/>
    </location>
</feature>
<evidence type="ECO:0000256" key="9">
    <source>
        <dbReference type="ARBA" id="ARBA00023315"/>
    </source>
</evidence>
<gene>
    <name evidence="10 11" type="primary">argJ</name>
    <name evidence="11" type="ORF">P8935_18625</name>
</gene>
<feature type="chain" id="PRO_5043066514" description="Arginine biosynthesis bifunctional protein ArgJ beta chain" evidence="10">
    <location>
        <begin position="203"/>
        <end position="413"/>
    </location>
</feature>
<keyword evidence="9 10" id="KW-0012">Acyltransferase</keyword>
<dbReference type="InterPro" id="IPR042195">
    <property type="entry name" value="ArgJ_beta_C"/>
</dbReference>
<feature type="binding site" evidence="10">
    <location>
        <position position="203"/>
    </location>
    <ligand>
        <name>substrate</name>
    </ligand>
</feature>
<comment type="catalytic activity">
    <reaction evidence="10">
        <text>L-glutamate + acetyl-CoA = N-acetyl-L-glutamate + CoA + H(+)</text>
        <dbReference type="Rhea" id="RHEA:24292"/>
        <dbReference type="ChEBI" id="CHEBI:15378"/>
        <dbReference type="ChEBI" id="CHEBI:29985"/>
        <dbReference type="ChEBI" id="CHEBI:44337"/>
        <dbReference type="ChEBI" id="CHEBI:57287"/>
        <dbReference type="ChEBI" id="CHEBI:57288"/>
        <dbReference type="EC" id="2.3.1.1"/>
    </reaction>
</comment>
<evidence type="ECO:0000256" key="7">
    <source>
        <dbReference type="ARBA" id="ARBA00022679"/>
    </source>
</evidence>
<reference evidence="11" key="1">
    <citation type="submission" date="2023-03" db="EMBL/GenBank/DDBJ databases">
        <title>Edaphobacter sp.</title>
        <authorList>
            <person name="Huber K.J."/>
            <person name="Papendorf J."/>
            <person name="Pilke C."/>
            <person name="Bunk B."/>
            <person name="Sproeer C."/>
            <person name="Pester M."/>
        </authorList>
    </citation>
    <scope>NUCLEOTIDE SEQUENCE</scope>
    <source>
        <strain evidence="11">DSM 110680</strain>
    </source>
</reference>
<proteinExistence type="inferred from homology"/>
<comment type="pathway">
    <text evidence="10">Amino-acid biosynthesis; L-arginine biosynthesis; L-ornithine and N-acetyl-L-glutamate from L-glutamate and N(2)-acetyl-L-ornithine (cyclic): step 1/1.</text>
</comment>
<dbReference type="Gene3D" id="3.10.20.340">
    <property type="entry name" value="ArgJ beta chain, C-terminal domain"/>
    <property type="match status" value="1"/>
</dbReference>
<evidence type="ECO:0000256" key="6">
    <source>
        <dbReference type="ARBA" id="ARBA00022605"/>
    </source>
</evidence>
<dbReference type="Pfam" id="PF01960">
    <property type="entry name" value="ArgJ"/>
    <property type="match status" value="1"/>
</dbReference>
<keyword evidence="7 10" id="KW-0808">Transferase</keyword>
<comment type="pathway">
    <text evidence="10">Amino-acid biosynthesis; L-arginine biosynthesis; N(2)-acetyl-L-ornithine from L-glutamate: step 1/4.</text>
</comment>
<dbReference type="CDD" id="cd02152">
    <property type="entry name" value="OAT"/>
    <property type="match status" value="1"/>
</dbReference>
<evidence type="ECO:0000256" key="5">
    <source>
        <dbReference type="ARBA" id="ARBA00022571"/>
    </source>
</evidence>
<dbReference type="Gene3D" id="3.60.70.12">
    <property type="entry name" value="L-amino peptidase D-ALA esterase/amidase"/>
    <property type="match status" value="1"/>
</dbReference>
<dbReference type="GO" id="GO:0004042">
    <property type="term" value="F:L-glutamate N-acetyltransferase activity"/>
    <property type="evidence" value="ECO:0007669"/>
    <property type="project" value="UniProtKB-UniRule"/>
</dbReference>
<evidence type="ECO:0000256" key="8">
    <source>
        <dbReference type="ARBA" id="ARBA00022813"/>
    </source>
</evidence>
<dbReference type="InterPro" id="IPR002813">
    <property type="entry name" value="Arg_biosynth_ArgJ"/>
</dbReference>
<evidence type="ECO:0000256" key="10">
    <source>
        <dbReference type="HAMAP-Rule" id="MF_01106"/>
    </source>
</evidence>